<comment type="caution">
    <text evidence="1">The sequence shown here is derived from an EMBL/GenBank/DDBJ whole genome shotgun (WGS) entry which is preliminary data.</text>
</comment>
<proteinExistence type="predicted"/>
<reference evidence="1" key="1">
    <citation type="submission" date="2021-05" db="EMBL/GenBank/DDBJ databases">
        <authorList>
            <person name="Pan Q."/>
            <person name="Jouanno E."/>
            <person name="Zahm M."/>
            <person name="Klopp C."/>
            <person name="Cabau C."/>
            <person name="Louis A."/>
            <person name="Berthelot C."/>
            <person name="Parey E."/>
            <person name="Roest Crollius H."/>
            <person name="Montfort J."/>
            <person name="Robinson-Rechavi M."/>
            <person name="Bouchez O."/>
            <person name="Lampietro C."/>
            <person name="Lopez Roques C."/>
            <person name="Donnadieu C."/>
            <person name="Postlethwait J."/>
            <person name="Bobe J."/>
            <person name="Dillon D."/>
            <person name="Chandos A."/>
            <person name="von Hippel F."/>
            <person name="Guiguen Y."/>
        </authorList>
    </citation>
    <scope>NUCLEOTIDE SEQUENCE</scope>
    <source>
        <strain evidence="1">YG-Jan2019</strain>
    </source>
</reference>
<organism evidence="1 2">
    <name type="scientific">Dallia pectoralis</name>
    <name type="common">Alaska blackfish</name>
    <dbReference type="NCBI Taxonomy" id="75939"/>
    <lineage>
        <taxon>Eukaryota</taxon>
        <taxon>Metazoa</taxon>
        <taxon>Chordata</taxon>
        <taxon>Craniata</taxon>
        <taxon>Vertebrata</taxon>
        <taxon>Euteleostomi</taxon>
        <taxon>Actinopterygii</taxon>
        <taxon>Neopterygii</taxon>
        <taxon>Teleostei</taxon>
        <taxon>Protacanthopterygii</taxon>
        <taxon>Esociformes</taxon>
        <taxon>Umbridae</taxon>
        <taxon>Dallia</taxon>
    </lineage>
</organism>
<name>A0ACC2HF51_DALPE</name>
<keyword evidence="2" id="KW-1185">Reference proteome</keyword>
<protein>
    <submittedName>
        <fullName evidence="1">Uncharacterized protein</fullName>
    </submittedName>
</protein>
<evidence type="ECO:0000313" key="1">
    <source>
        <dbReference type="EMBL" id="KAJ8014355.1"/>
    </source>
</evidence>
<evidence type="ECO:0000313" key="2">
    <source>
        <dbReference type="Proteomes" id="UP001157502"/>
    </source>
</evidence>
<accession>A0ACC2HF51</accession>
<dbReference type="Proteomes" id="UP001157502">
    <property type="component" value="Chromosome 3"/>
</dbReference>
<sequence length="123" mass="14106">MNEVDARVRGRETTRETKWFFAQSPHCRFPALSFQARFPVQRLHGRYPAGCFYLPVVAGRWGPMKDLGGHPWRLPFRPRSLPLFWLVFLPRCYFLLESEASTKPGASTSPFGCSVLAVRSMCI</sequence>
<dbReference type="EMBL" id="CM055730">
    <property type="protein sequence ID" value="KAJ8014355.1"/>
    <property type="molecule type" value="Genomic_DNA"/>
</dbReference>
<gene>
    <name evidence="1" type="ORF">DPEC_G00039370</name>
</gene>